<protein>
    <submittedName>
        <fullName evidence="4">Nucleotide-diphospho-sugar transferases</fullName>
    </submittedName>
</protein>
<dbReference type="Gene3D" id="3.90.550.10">
    <property type="entry name" value="Spore Coat Polysaccharide Biosynthesis Protein SpsA, Chain A"/>
    <property type="match status" value="1"/>
</dbReference>
<dbReference type="Pfam" id="PF01501">
    <property type="entry name" value="Glyco_transf_8"/>
    <property type="match status" value="1"/>
</dbReference>
<sequence>MSTAIIPAFTERNIPVVFSADETYAPYLGVTLQSLVEHASSEFNYDILILDGGILPEMKRTLASILPSGSQHFSLRYIDMQKYREELDKLFVDRHLSSATYYRLILSSLLEDYDSVLYLDCDLLVMDDPALLYRCDLEGYLVAGVKEIATYWIDPSWHQEWHQSIVEQGVENPLHSFNAGVLLMNLKAFREIKLERRLLDLARNNRFIQHDQDVLNIACENRWQLLPGEWNYQYHQCAPYEFSEETSRQEQTIMDEPASYRIVHYIRDQKPWSHPDKPLAPLWWEYARRNPFYAVLRAGAPARGVLRGRWFVHGIAAGVAGLCAKVSPPSLRRRFSRKAEYSRKAARSLRAFLAITR</sequence>
<gene>
    <name evidence="4" type="ORF">PYTT_1537</name>
</gene>
<keyword evidence="5" id="KW-1185">Reference proteome</keyword>
<proteinExistence type="predicted"/>
<evidence type="ECO:0000313" key="5">
    <source>
        <dbReference type="Proteomes" id="UP000176204"/>
    </source>
</evidence>
<dbReference type="Proteomes" id="UP000176204">
    <property type="component" value="Chromosome I"/>
</dbReference>
<dbReference type="OrthoDB" id="695971at2"/>
<dbReference type="InterPro" id="IPR002495">
    <property type="entry name" value="Glyco_trans_8"/>
</dbReference>
<dbReference type="SUPFAM" id="SSF53448">
    <property type="entry name" value="Nucleotide-diphospho-sugar transferases"/>
    <property type="match status" value="1"/>
</dbReference>
<dbReference type="AlphaFoldDB" id="A0A1H6LXF9"/>
<evidence type="ECO:0000313" key="4">
    <source>
        <dbReference type="EMBL" id="SEH89766.1"/>
    </source>
</evidence>
<keyword evidence="3" id="KW-0479">Metal-binding</keyword>
<dbReference type="GO" id="GO:0016757">
    <property type="term" value="F:glycosyltransferase activity"/>
    <property type="evidence" value="ECO:0007669"/>
    <property type="project" value="UniProtKB-KW"/>
</dbReference>
<dbReference type="GO" id="GO:0046872">
    <property type="term" value="F:metal ion binding"/>
    <property type="evidence" value="ECO:0007669"/>
    <property type="project" value="UniProtKB-KW"/>
</dbReference>
<name>A0A1H6LXF9_9BACT</name>
<keyword evidence="1" id="KW-0328">Glycosyltransferase</keyword>
<dbReference type="CDD" id="cd04194">
    <property type="entry name" value="GT8_A4GalT_like"/>
    <property type="match status" value="1"/>
</dbReference>
<evidence type="ECO:0000256" key="3">
    <source>
        <dbReference type="ARBA" id="ARBA00022723"/>
    </source>
</evidence>
<dbReference type="KEGG" id="agl:PYTT_1537"/>
<dbReference type="EMBL" id="LT629973">
    <property type="protein sequence ID" value="SEH89766.1"/>
    <property type="molecule type" value="Genomic_DNA"/>
</dbReference>
<accession>A0A1H6LXF9</accession>
<organism evidence="4 5">
    <name type="scientific">Akkermansia glycaniphila</name>
    <dbReference type="NCBI Taxonomy" id="1679444"/>
    <lineage>
        <taxon>Bacteria</taxon>
        <taxon>Pseudomonadati</taxon>
        <taxon>Verrucomicrobiota</taxon>
        <taxon>Verrucomicrobiia</taxon>
        <taxon>Verrucomicrobiales</taxon>
        <taxon>Akkermansiaceae</taxon>
        <taxon>Akkermansia</taxon>
    </lineage>
</organism>
<dbReference type="PANTHER" id="PTHR13778">
    <property type="entry name" value="GLYCOSYLTRANSFERASE 8 DOMAIN-CONTAINING PROTEIN"/>
    <property type="match status" value="1"/>
</dbReference>
<evidence type="ECO:0000256" key="2">
    <source>
        <dbReference type="ARBA" id="ARBA00022679"/>
    </source>
</evidence>
<evidence type="ECO:0000256" key="1">
    <source>
        <dbReference type="ARBA" id="ARBA00022676"/>
    </source>
</evidence>
<dbReference type="InterPro" id="IPR050748">
    <property type="entry name" value="Glycosyltrans_8_dom-fam"/>
</dbReference>
<keyword evidence="2 4" id="KW-0808">Transferase</keyword>
<reference evidence="5" key="1">
    <citation type="submission" date="2016-09" db="EMBL/GenBank/DDBJ databases">
        <authorList>
            <person name="Koehorst J."/>
        </authorList>
    </citation>
    <scope>NUCLEOTIDE SEQUENCE [LARGE SCALE GENOMIC DNA]</scope>
</reference>
<dbReference type="InterPro" id="IPR029044">
    <property type="entry name" value="Nucleotide-diphossugar_trans"/>
</dbReference>
<dbReference type="RefSeq" id="WP_083076914.1">
    <property type="nucleotide sequence ID" value="NZ_LIGX01000035.1"/>
</dbReference>
<dbReference type="PANTHER" id="PTHR13778:SF47">
    <property type="entry name" value="LIPOPOLYSACCHARIDE 1,3-GALACTOSYLTRANSFERASE"/>
    <property type="match status" value="1"/>
</dbReference>